<dbReference type="EMBL" id="CP003184">
    <property type="protein sequence ID" value="AFK86853.1"/>
    <property type="molecule type" value="Genomic_DNA"/>
</dbReference>
<dbReference type="Pfam" id="PF09378">
    <property type="entry name" value="HAS-barrel"/>
    <property type="match status" value="1"/>
</dbReference>
<dbReference type="InterPro" id="IPR018538">
    <property type="entry name" value="HerA_barrel_dom"/>
</dbReference>
<sequence length="191" mass="22137">MNQNHIGEVIETSTQKFLCQSIKLNDGPDFGSFVKTTSNDMTIYGIVYNVSTMSDDQSRKPVAFGLSEEELKMQQPQIFELMHTYFEVQIIGYKKDRYIGLIPPKPAKIHAFTYLCDESDLNCIRENLNYIKYILNSKTGIEDELIAAAIRNLYSYDSNEKTYLIEVGKELIRLLKNDFDRYVTIKRMCNI</sequence>
<reference evidence="2 3" key="1">
    <citation type="journal article" date="2014" name="Appl. Environ. Microbiol.">
        <title>Profile of Secreted Hydrolases, Associated Proteins, and SlpA in Thermoanaerobacterium saccharolyticum during the Degradation of Hemicellulose.</title>
        <authorList>
            <person name="Currie D.H."/>
            <person name="Guss A.M."/>
            <person name="Herring C.D."/>
            <person name="Giannone R.J."/>
            <person name="Johnson C.M."/>
            <person name="Lankford P.K."/>
            <person name="Brown S.D."/>
            <person name="Hettich R.L."/>
            <person name="Lynd L.R."/>
        </authorList>
    </citation>
    <scope>NUCLEOTIDE SEQUENCE [LARGE SCALE GENOMIC DNA]</scope>
    <source>
        <strain evidence="3">DSM 8691 / JW/SL-YS485</strain>
    </source>
</reference>
<gene>
    <name evidence="2" type="ordered locus">Tsac_1849</name>
</gene>
<dbReference type="BioCyc" id="TSAC1094508:GLMA-1875-MONOMER"/>
<evidence type="ECO:0000313" key="2">
    <source>
        <dbReference type="EMBL" id="AFK86853.1"/>
    </source>
</evidence>
<dbReference type="Proteomes" id="UP000006178">
    <property type="component" value="Chromosome"/>
</dbReference>
<feature type="domain" description="Helicase HerA barrel" evidence="1">
    <location>
        <begin position="6"/>
        <end position="93"/>
    </location>
</feature>
<proteinExistence type="predicted"/>
<dbReference type="PATRIC" id="fig|1094508.3.peg.1874"/>
<dbReference type="eggNOG" id="ENOG502Z832">
    <property type="taxonomic scope" value="Bacteria"/>
</dbReference>
<protein>
    <submittedName>
        <fullName evidence="2">HerA-ATP synthase, barrel domain-containing protein</fullName>
    </submittedName>
</protein>
<dbReference type="STRING" id="1094508.Tsac_1849"/>
<dbReference type="RefSeq" id="WP_014758710.1">
    <property type="nucleotide sequence ID" value="NC_017992.1"/>
</dbReference>
<organism evidence="2 3">
    <name type="scientific">Thermoanaerobacterium saccharolyticum (strain DSM 8691 / JW/SL-YS485)</name>
    <dbReference type="NCBI Taxonomy" id="1094508"/>
    <lineage>
        <taxon>Bacteria</taxon>
        <taxon>Bacillati</taxon>
        <taxon>Bacillota</taxon>
        <taxon>Clostridia</taxon>
        <taxon>Thermoanaerobacterales</taxon>
        <taxon>Thermoanaerobacteraceae</taxon>
        <taxon>Thermoanaerobacterium</taxon>
    </lineage>
</organism>
<dbReference type="KEGG" id="tsh:Tsac_1849"/>
<keyword evidence="3" id="KW-1185">Reference proteome</keyword>
<evidence type="ECO:0000259" key="1">
    <source>
        <dbReference type="Pfam" id="PF09378"/>
    </source>
</evidence>
<dbReference type="AlphaFoldDB" id="I3VWF8"/>
<accession>I3VWF8</accession>
<evidence type="ECO:0000313" key="3">
    <source>
        <dbReference type="Proteomes" id="UP000006178"/>
    </source>
</evidence>
<name>I3VWF8_THESW</name>